<dbReference type="SUPFAM" id="SSF51569">
    <property type="entry name" value="Aldolase"/>
    <property type="match status" value="1"/>
</dbReference>
<keyword evidence="7" id="KW-1185">Reference proteome</keyword>
<dbReference type="InterPro" id="IPR013785">
    <property type="entry name" value="Aldolase_TIM"/>
</dbReference>
<keyword evidence="5" id="KW-0119">Carbohydrate metabolism</keyword>
<evidence type="ECO:0000256" key="1">
    <source>
        <dbReference type="ARBA" id="ARBA00004761"/>
    </source>
</evidence>
<comment type="similarity">
    <text evidence="2">Belongs to the KHG/KDPG aldolase family.</text>
</comment>
<dbReference type="OrthoDB" id="1476984at2759"/>
<evidence type="ECO:0000256" key="5">
    <source>
        <dbReference type="ARBA" id="ARBA00023277"/>
    </source>
</evidence>
<dbReference type="Pfam" id="PF01081">
    <property type="entry name" value="Aldolase"/>
    <property type="match status" value="1"/>
</dbReference>
<reference evidence="6 7" key="1">
    <citation type="submission" date="2017-07" db="EMBL/GenBank/DDBJ databases">
        <title>An improved, manually edited Actinidia chinensis var. chinensis (kiwifruit) genome highlights the challenges associated with draft genomes and gene prediction in plants.</title>
        <authorList>
            <person name="Pilkington S."/>
            <person name="Crowhurst R."/>
            <person name="Hilario E."/>
            <person name="Nardozza S."/>
            <person name="Fraser L."/>
            <person name="Peng Y."/>
            <person name="Gunaseelan K."/>
            <person name="Simpson R."/>
            <person name="Tahir J."/>
            <person name="Deroles S."/>
            <person name="Templeton K."/>
            <person name="Luo Z."/>
            <person name="Davy M."/>
            <person name="Cheng C."/>
            <person name="Mcneilage M."/>
            <person name="Scaglione D."/>
            <person name="Liu Y."/>
            <person name="Zhang Q."/>
            <person name="Datson P."/>
            <person name="De Silva N."/>
            <person name="Gardiner S."/>
            <person name="Bassett H."/>
            <person name="Chagne D."/>
            <person name="Mccallum J."/>
            <person name="Dzierzon H."/>
            <person name="Deng C."/>
            <person name="Wang Y.-Y."/>
            <person name="Barron N."/>
            <person name="Manako K."/>
            <person name="Bowen J."/>
            <person name="Foster T."/>
            <person name="Erridge Z."/>
            <person name="Tiffin H."/>
            <person name="Waite C."/>
            <person name="Davies K."/>
            <person name="Grierson E."/>
            <person name="Laing W."/>
            <person name="Kirk R."/>
            <person name="Chen X."/>
            <person name="Wood M."/>
            <person name="Montefiori M."/>
            <person name="Brummell D."/>
            <person name="Schwinn K."/>
            <person name="Catanach A."/>
            <person name="Fullerton C."/>
            <person name="Li D."/>
            <person name="Meiyalaghan S."/>
            <person name="Nieuwenhuizen N."/>
            <person name="Read N."/>
            <person name="Prakash R."/>
            <person name="Hunter D."/>
            <person name="Zhang H."/>
            <person name="Mckenzie M."/>
            <person name="Knabel M."/>
            <person name="Harris A."/>
            <person name="Allan A."/>
            <person name="Chen A."/>
            <person name="Janssen B."/>
            <person name="Plunkett B."/>
            <person name="Dwamena C."/>
            <person name="Voogd C."/>
            <person name="Leif D."/>
            <person name="Lafferty D."/>
            <person name="Souleyre E."/>
            <person name="Varkonyi-Gasic E."/>
            <person name="Gambi F."/>
            <person name="Hanley J."/>
            <person name="Yao J.-L."/>
            <person name="Cheung J."/>
            <person name="David K."/>
            <person name="Warren B."/>
            <person name="Marsh K."/>
            <person name="Snowden K."/>
            <person name="Lin-Wang K."/>
            <person name="Brian L."/>
            <person name="Martinez-Sanchez M."/>
            <person name="Wang M."/>
            <person name="Ileperuma N."/>
            <person name="Macnee N."/>
            <person name="Campin R."/>
            <person name="Mcatee P."/>
            <person name="Drummond R."/>
            <person name="Espley R."/>
            <person name="Ireland H."/>
            <person name="Wu R."/>
            <person name="Atkinson R."/>
            <person name="Karunairetnam S."/>
            <person name="Bulley S."/>
            <person name="Chunkath S."/>
            <person name="Hanley Z."/>
            <person name="Storey R."/>
            <person name="Thrimawithana A."/>
            <person name="Thomson S."/>
            <person name="David C."/>
            <person name="Testolin R."/>
        </authorList>
    </citation>
    <scope>NUCLEOTIDE SEQUENCE [LARGE SCALE GENOMIC DNA]</scope>
    <source>
        <strain evidence="7">cv. Red5</strain>
        <tissue evidence="6">Young leaf</tissue>
    </source>
</reference>
<evidence type="ECO:0000256" key="3">
    <source>
        <dbReference type="ARBA" id="ARBA00011233"/>
    </source>
</evidence>
<comment type="pathway">
    <text evidence="1">Carbohydrate acid metabolism.</text>
</comment>
<dbReference type="PANTHER" id="PTHR30246">
    <property type="entry name" value="2-KETO-3-DEOXY-6-PHOSPHOGLUCONATE ALDOLASE"/>
    <property type="match status" value="1"/>
</dbReference>
<evidence type="ECO:0000256" key="2">
    <source>
        <dbReference type="ARBA" id="ARBA00006906"/>
    </source>
</evidence>
<accession>A0A2R6R135</accession>
<dbReference type="Gene3D" id="3.20.20.70">
    <property type="entry name" value="Aldolase class I"/>
    <property type="match status" value="1"/>
</dbReference>
<dbReference type="Gramene" id="PSS18955">
    <property type="protein sequence ID" value="PSS18955"/>
    <property type="gene ID" value="CEY00_Acc10895"/>
</dbReference>
<organism evidence="6 7">
    <name type="scientific">Actinidia chinensis var. chinensis</name>
    <name type="common">Chinese soft-hair kiwi</name>
    <dbReference type="NCBI Taxonomy" id="1590841"/>
    <lineage>
        <taxon>Eukaryota</taxon>
        <taxon>Viridiplantae</taxon>
        <taxon>Streptophyta</taxon>
        <taxon>Embryophyta</taxon>
        <taxon>Tracheophyta</taxon>
        <taxon>Spermatophyta</taxon>
        <taxon>Magnoliopsida</taxon>
        <taxon>eudicotyledons</taxon>
        <taxon>Gunneridae</taxon>
        <taxon>Pentapetalae</taxon>
        <taxon>asterids</taxon>
        <taxon>Ericales</taxon>
        <taxon>Actinidiaceae</taxon>
        <taxon>Actinidia</taxon>
    </lineage>
</organism>
<evidence type="ECO:0000313" key="7">
    <source>
        <dbReference type="Proteomes" id="UP000241394"/>
    </source>
</evidence>
<dbReference type="EMBL" id="NKQK01000010">
    <property type="protein sequence ID" value="PSS18955.1"/>
    <property type="molecule type" value="Genomic_DNA"/>
</dbReference>
<dbReference type="CDD" id="cd00452">
    <property type="entry name" value="KDPG_aldolase"/>
    <property type="match status" value="1"/>
</dbReference>
<comment type="subunit">
    <text evidence="3">Homotrimer.</text>
</comment>
<dbReference type="InterPro" id="IPR000887">
    <property type="entry name" value="Aldlse_KDPG_KHG"/>
</dbReference>
<keyword evidence="4" id="KW-0456">Lyase</keyword>
<dbReference type="InParanoid" id="A0A2R6R135"/>
<dbReference type="AlphaFoldDB" id="A0A2R6R135"/>
<gene>
    <name evidence="6" type="ORF">CEY00_Acc10895</name>
</gene>
<dbReference type="GO" id="GO:0016829">
    <property type="term" value="F:lyase activity"/>
    <property type="evidence" value="ECO:0007669"/>
    <property type="project" value="UniProtKB-KW"/>
</dbReference>
<dbReference type="Proteomes" id="UP000241394">
    <property type="component" value="Chromosome LG10"/>
</dbReference>
<proteinExistence type="inferred from homology"/>
<name>A0A2R6R135_ACTCC</name>
<dbReference type="OMA" id="FFPAEYC"/>
<evidence type="ECO:0000256" key="4">
    <source>
        <dbReference type="ARBA" id="ARBA00023239"/>
    </source>
</evidence>
<protein>
    <submittedName>
        <fullName evidence="6">2-dehydro-3-deoxy-phosphogluconate aldolase</fullName>
    </submittedName>
</protein>
<comment type="caution">
    <text evidence="6">The sequence shown here is derived from an EMBL/GenBank/DDBJ whole genome shotgun (WGS) entry which is preliminary data.</text>
</comment>
<dbReference type="STRING" id="1590841.A0A2R6R135"/>
<evidence type="ECO:0000313" key="6">
    <source>
        <dbReference type="EMBL" id="PSS18955.1"/>
    </source>
</evidence>
<reference evidence="7" key="2">
    <citation type="journal article" date="2018" name="BMC Genomics">
        <title>A manually annotated Actinidia chinensis var. chinensis (kiwifruit) genome highlights the challenges associated with draft genomes and gene prediction in plants.</title>
        <authorList>
            <person name="Pilkington S.M."/>
            <person name="Crowhurst R."/>
            <person name="Hilario E."/>
            <person name="Nardozza S."/>
            <person name="Fraser L."/>
            <person name="Peng Y."/>
            <person name="Gunaseelan K."/>
            <person name="Simpson R."/>
            <person name="Tahir J."/>
            <person name="Deroles S.C."/>
            <person name="Templeton K."/>
            <person name="Luo Z."/>
            <person name="Davy M."/>
            <person name="Cheng C."/>
            <person name="McNeilage M."/>
            <person name="Scaglione D."/>
            <person name="Liu Y."/>
            <person name="Zhang Q."/>
            <person name="Datson P."/>
            <person name="De Silva N."/>
            <person name="Gardiner S.E."/>
            <person name="Bassett H."/>
            <person name="Chagne D."/>
            <person name="McCallum J."/>
            <person name="Dzierzon H."/>
            <person name="Deng C."/>
            <person name="Wang Y.Y."/>
            <person name="Barron L."/>
            <person name="Manako K."/>
            <person name="Bowen J."/>
            <person name="Foster T.M."/>
            <person name="Erridge Z.A."/>
            <person name="Tiffin H."/>
            <person name="Waite C.N."/>
            <person name="Davies K.M."/>
            <person name="Grierson E.P."/>
            <person name="Laing W.A."/>
            <person name="Kirk R."/>
            <person name="Chen X."/>
            <person name="Wood M."/>
            <person name="Montefiori M."/>
            <person name="Brummell D.A."/>
            <person name="Schwinn K.E."/>
            <person name="Catanach A."/>
            <person name="Fullerton C."/>
            <person name="Li D."/>
            <person name="Meiyalaghan S."/>
            <person name="Nieuwenhuizen N."/>
            <person name="Read N."/>
            <person name="Prakash R."/>
            <person name="Hunter D."/>
            <person name="Zhang H."/>
            <person name="McKenzie M."/>
            <person name="Knabel M."/>
            <person name="Harris A."/>
            <person name="Allan A.C."/>
            <person name="Gleave A."/>
            <person name="Chen A."/>
            <person name="Janssen B.J."/>
            <person name="Plunkett B."/>
            <person name="Ampomah-Dwamena C."/>
            <person name="Voogd C."/>
            <person name="Leif D."/>
            <person name="Lafferty D."/>
            <person name="Souleyre E.J.F."/>
            <person name="Varkonyi-Gasic E."/>
            <person name="Gambi F."/>
            <person name="Hanley J."/>
            <person name="Yao J.L."/>
            <person name="Cheung J."/>
            <person name="David K.M."/>
            <person name="Warren B."/>
            <person name="Marsh K."/>
            <person name="Snowden K.C."/>
            <person name="Lin-Wang K."/>
            <person name="Brian L."/>
            <person name="Martinez-Sanchez M."/>
            <person name="Wang M."/>
            <person name="Ileperuma N."/>
            <person name="Macnee N."/>
            <person name="Campin R."/>
            <person name="McAtee P."/>
            <person name="Drummond R.S.M."/>
            <person name="Espley R.V."/>
            <person name="Ireland H.S."/>
            <person name="Wu R."/>
            <person name="Atkinson R.G."/>
            <person name="Karunairetnam S."/>
            <person name="Bulley S."/>
            <person name="Chunkath S."/>
            <person name="Hanley Z."/>
            <person name="Storey R."/>
            <person name="Thrimawithana A.H."/>
            <person name="Thomson S."/>
            <person name="David C."/>
            <person name="Testolin R."/>
            <person name="Huang H."/>
            <person name="Hellens R.P."/>
            <person name="Schaffer R.J."/>
        </authorList>
    </citation>
    <scope>NUCLEOTIDE SEQUENCE [LARGE SCALE GENOMIC DNA]</scope>
    <source>
        <strain evidence="7">cv. Red5</strain>
    </source>
</reference>
<dbReference type="PANTHER" id="PTHR30246:SF1">
    <property type="entry name" value="2-DEHYDRO-3-DEOXY-6-PHOSPHOGALACTONATE ALDOLASE-RELATED"/>
    <property type="match status" value="1"/>
</dbReference>
<sequence>MAVGRHWGWASCTGSCRSSVLRPPPGAPSSSSSRAYSCYSSSHQLCVSPVTTTLSHINNSGIIACLRAQSAEMAMKAACAALTGGISVLEIVMSTPGVFEVLQQLLQDHPTKTLGVGTVLNASDAKTAINAGAKFLMSPAIVKDIVNDAQGSQALYIPGVMTPTEMLSAYEAGAKIVKVYPVSILGGVQYISALKRPFSHISMIASQGITIDLIGEYISQGASSVVLSDAIFDKGAMDERNFDLIHQLAQLAALRGSEAVQRKRSCNLN</sequence>